<comment type="caution">
    <text evidence="1">The sequence shown here is derived from an EMBL/GenBank/DDBJ whole genome shotgun (WGS) entry which is preliminary data.</text>
</comment>
<dbReference type="Gene3D" id="1.10.3210.10">
    <property type="entry name" value="Hypothetical protein af1432"/>
    <property type="match status" value="2"/>
</dbReference>
<dbReference type="Proteomes" id="UP000297288">
    <property type="component" value="Unassembled WGS sequence"/>
</dbReference>
<evidence type="ECO:0000313" key="1">
    <source>
        <dbReference type="EMBL" id="TGG88346.1"/>
    </source>
</evidence>
<proteinExistence type="predicted"/>
<name>A0A4Z0VZZ6_9BACT</name>
<dbReference type="EMBL" id="SRME01000002">
    <property type="protein sequence ID" value="TGG88346.1"/>
    <property type="molecule type" value="Genomic_DNA"/>
</dbReference>
<dbReference type="AlphaFoldDB" id="A0A4Z0VZZ6"/>
<dbReference type="Pfam" id="PF12917">
    <property type="entry name" value="YfbR-like"/>
    <property type="match status" value="1"/>
</dbReference>
<sequence>MGLGKFFIKMSDLFTIYRWSNLPAIVRFNEADSSFSNAMLSFFTFYDQDREDLLKLMHNKIVENIPKIILSDIPLNTKKRIIEEDPNIWDRVLDISKEELKDFVKDDNIMSKITQEYNLKKENIKIEQYLRLITAKNEININKRVFKEFYEEPYSENERSLQKLNLNIDLKRKIDQYNKALFDIIIRLTNLKRWNKMHRNINSSVSAHSYYVMFTSYILSLSENVDNELMFNIITASLFHDLPEAFTGDVISPTKRKVEKLDKIITQIEEDYVLSWSLKNKQVNDVIKNIMPLIINPFKGEYGRFVRTADLLAAIIECSNEIRTGNSNENFRRAFFGMKTEIKGTSPFDIYSIIDEIEYNTFK</sequence>
<protein>
    <submittedName>
        <fullName evidence="1">HD domain-containing protein</fullName>
    </submittedName>
</protein>
<gene>
    <name evidence="1" type="ORF">E4650_04705</name>
</gene>
<dbReference type="RefSeq" id="WP_135402743.1">
    <property type="nucleotide sequence ID" value="NZ_SRME01000002.1"/>
</dbReference>
<dbReference type="OrthoDB" id="48898at2"/>
<evidence type="ECO:0000313" key="2">
    <source>
        <dbReference type="Proteomes" id="UP000297288"/>
    </source>
</evidence>
<accession>A0A4Z0VZZ6</accession>
<dbReference type="SUPFAM" id="SSF109604">
    <property type="entry name" value="HD-domain/PDEase-like"/>
    <property type="match status" value="1"/>
</dbReference>
<reference evidence="1 2" key="1">
    <citation type="submission" date="2019-04" db="EMBL/GenBank/DDBJ databases">
        <title>Draft genome sequence data and analysis of a Fermenting Bacterium, Geotoga petraea strain HO-Geo1, isolated from heavy-oil petroleum reservoir in Russia.</title>
        <authorList>
            <person name="Grouzdev D.S."/>
            <person name="Semenova E.M."/>
            <person name="Sokolova D.S."/>
            <person name="Tourova T.P."/>
            <person name="Poltaraus A.B."/>
            <person name="Nazina T.N."/>
        </authorList>
    </citation>
    <scope>NUCLEOTIDE SEQUENCE [LARGE SCALE GENOMIC DNA]</scope>
    <source>
        <strain evidence="1 2">HO-Geo1</strain>
    </source>
</reference>
<organism evidence="1 2">
    <name type="scientific">Geotoga petraea</name>
    <dbReference type="NCBI Taxonomy" id="28234"/>
    <lineage>
        <taxon>Bacteria</taxon>
        <taxon>Thermotogati</taxon>
        <taxon>Thermotogota</taxon>
        <taxon>Thermotogae</taxon>
        <taxon>Petrotogales</taxon>
        <taxon>Petrotogaceae</taxon>
        <taxon>Geotoga</taxon>
    </lineage>
</organism>